<gene>
    <name evidence="7" type="primary">tpiA</name>
</gene>
<comment type="function">
    <text evidence="7">Involved in the gluconeogenesis. Catalyzes stereospecifically the conversion of dihydroxyacetone phosphate (DHAP) to D-glyceraldehyde-3-phosphate (G3P).</text>
</comment>
<comment type="subcellular location">
    <subcellularLocation>
        <location evidence="7 8">Cytoplasm</location>
    </subcellularLocation>
</comment>
<name>E0XRV7_9GAMM</name>
<organism evidence="9">
    <name type="scientific">uncultured gamma proteobacterium HF0070_08D07</name>
    <dbReference type="NCBI Taxonomy" id="710983"/>
    <lineage>
        <taxon>Bacteria</taxon>
        <taxon>Pseudomonadati</taxon>
        <taxon>Pseudomonadota</taxon>
        <taxon>Gammaproteobacteria</taxon>
        <taxon>environmental samples</taxon>
    </lineage>
</organism>
<feature type="binding site" evidence="7">
    <location>
        <position position="208"/>
    </location>
    <ligand>
        <name>substrate</name>
    </ligand>
</feature>
<comment type="similarity">
    <text evidence="2 7 8">Belongs to the triosephosphate isomerase family.</text>
</comment>
<dbReference type="GO" id="GO:0046166">
    <property type="term" value="P:glyceraldehyde-3-phosphate biosynthetic process"/>
    <property type="evidence" value="ECO:0007669"/>
    <property type="project" value="TreeGrafter"/>
</dbReference>
<comment type="subunit">
    <text evidence="7 8">Homodimer.</text>
</comment>
<dbReference type="PANTHER" id="PTHR21139:SF42">
    <property type="entry name" value="TRIOSEPHOSPHATE ISOMERASE"/>
    <property type="match status" value="1"/>
</dbReference>
<evidence type="ECO:0000256" key="6">
    <source>
        <dbReference type="ARBA" id="ARBA00023235"/>
    </source>
</evidence>
<dbReference type="EC" id="5.3.1.1" evidence="7 8"/>
<dbReference type="GO" id="GO:0006094">
    <property type="term" value="P:gluconeogenesis"/>
    <property type="evidence" value="ECO:0007669"/>
    <property type="project" value="UniProtKB-UniRule"/>
</dbReference>
<dbReference type="HAMAP" id="MF_00147_B">
    <property type="entry name" value="TIM_B"/>
    <property type="match status" value="1"/>
</dbReference>
<keyword evidence="5 7" id="KW-0324">Glycolysis</keyword>
<feature type="binding site" evidence="7">
    <location>
        <position position="169"/>
    </location>
    <ligand>
        <name>substrate</name>
    </ligand>
</feature>
<feature type="active site" description="Electrophile" evidence="7">
    <location>
        <position position="91"/>
    </location>
</feature>
<dbReference type="Pfam" id="PF00121">
    <property type="entry name" value="TIM"/>
    <property type="match status" value="1"/>
</dbReference>
<proteinExistence type="inferred from homology"/>
<keyword evidence="4 7" id="KW-0963">Cytoplasm</keyword>
<accession>E0XRV7</accession>
<evidence type="ECO:0000256" key="2">
    <source>
        <dbReference type="ARBA" id="ARBA00007422"/>
    </source>
</evidence>
<dbReference type="EMBL" id="GU474855">
    <property type="protein sequence ID" value="ADI17148.1"/>
    <property type="molecule type" value="Genomic_DNA"/>
</dbReference>
<dbReference type="UniPathway" id="UPA00109">
    <property type="reaction ID" value="UER00189"/>
</dbReference>
<dbReference type="PROSITE" id="PS51440">
    <property type="entry name" value="TIM_2"/>
    <property type="match status" value="1"/>
</dbReference>
<dbReference type="GO" id="GO:0004807">
    <property type="term" value="F:triose-phosphate isomerase activity"/>
    <property type="evidence" value="ECO:0007669"/>
    <property type="project" value="UniProtKB-UniRule"/>
</dbReference>
<dbReference type="GO" id="GO:0019563">
    <property type="term" value="P:glycerol catabolic process"/>
    <property type="evidence" value="ECO:0007669"/>
    <property type="project" value="TreeGrafter"/>
</dbReference>
<dbReference type="NCBIfam" id="TIGR00419">
    <property type="entry name" value="tim"/>
    <property type="match status" value="1"/>
</dbReference>
<dbReference type="GO" id="GO:0006096">
    <property type="term" value="P:glycolytic process"/>
    <property type="evidence" value="ECO:0007669"/>
    <property type="project" value="UniProtKB-UniRule"/>
</dbReference>
<dbReference type="SUPFAM" id="SSF51351">
    <property type="entry name" value="Triosephosphate isomerase (TIM)"/>
    <property type="match status" value="1"/>
</dbReference>
<dbReference type="CDD" id="cd00311">
    <property type="entry name" value="TIM"/>
    <property type="match status" value="1"/>
</dbReference>
<comment type="pathway">
    <text evidence="7 8">Carbohydrate degradation; glycolysis; D-glyceraldehyde 3-phosphate from glycerone phosphate: step 1/1.</text>
</comment>
<comment type="catalytic activity">
    <reaction evidence="7 8">
        <text>D-glyceraldehyde 3-phosphate = dihydroxyacetone phosphate</text>
        <dbReference type="Rhea" id="RHEA:18585"/>
        <dbReference type="ChEBI" id="CHEBI:57642"/>
        <dbReference type="ChEBI" id="CHEBI:59776"/>
        <dbReference type="EC" id="5.3.1.1"/>
    </reaction>
</comment>
<feature type="binding site" evidence="7">
    <location>
        <begin position="229"/>
        <end position="230"/>
    </location>
    <ligand>
        <name>substrate</name>
    </ligand>
</feature>
<protein>
    <recommendedName>
        <fullName evidence="7 8">Triosephosphate isomerase</fullName>
        <shortName evidence="7">TIM</shortName>
        <shortName evidence="7">TPI</shortName>
        <ecNumber evidence="7 8">5.3.1.1</ecNumber>
    </recommendedName>
    <alternativeName>
        <fullName evidence="7">Triose-phosphate isomerase</fullName>
    </alternativeName>
</protein>
<feature type="active site" description="Proton acceptor" evidence="7">
    <location>
        <position position="163"/>
    </location>
</feature>
<dbReference type="InterPro" id="IPR000652">
    <property type="entry name" value="Triosephosphate_isomerase"/>
</dbReference>
<evidence type="ECO:0000256" key="4">
    <source>
        <dbReference type="ARBA" id="ARBA00022490"/>
    </source>
</evidence>
<feature type="binding site" evidence="7">
    <location>
        <begin position="10"/>
        <end position="12"/>
    </location>
    <ligand>
        <name>substrate</name>
    </ligand>
</feature>
<dbReference type="Gene3D" id="3.20.20.70">
    <property type="entry name" value="Aldolase class I"/>
    <property type="match status" value="1"/>
</dbReference>
<evidence type="ECO:0000256" key="8">
    <source>
        <dbReference type="RuleBase" id="RU363013"/>
    </source>
</evidence>
<dbReference type="PROSITE" id="PS00171">
    <property type="entry name" value="TIM_1"/>
    <property type="match status" value="1"/>
</dbReference>
<dbReference type="PANTHER" id="PTHR21139">
    <property type="entry name" value="TRIOSEPHOSPHATE ISOMERASE"/>
    <property type="match status" value="1"/>
</dbReference>
<evidence type="ECO:0000256" key="1">
    <source>
        <dbReference type="ARBA" id="ARBA00004939"/>
    </source>
</evidence>
<comment type="pathway">
    <text evidence="7 8">Carbohydrate biosynthesis; gluconeogenesis.</text>
</comment>
<sequence length="248" mass="26740">MGNKSLVVANWKCNGGAELLRGYLKAFLEIDGADVVVCPPVVFLTQLRALIRKNVFLGAQDLSALRVGPYTGDISSEMILECGGTWTLIGHSERRTLHRESEAEVLQKLLAANKVGLKTILCVGETLEDRKSGSAVEKVLGQLDILVEANDSTLFDNLSIAYEPIWAIGTGETASPSDAQSMHARIREKILRIADNMGNNLRILYGGSVSADNCGSFMREGDIDGVLVGGSSLDAVEFEKIVRICGSR</sequence>
<evidence type="ECO:0000256" key="5">
    <source>
        <dbReference type="ARBA" id="ARBA00023152"/>
    </source>
</evidence>
<evidence type="ECO:0000256" key="3">
    <source>
        <dbReference type="ARBA" id="ARBA00022432"/>
    </source>
</evidence>
<keyword evidence="3 7" id="KW-0312">Gluconeogenesis</keyword>
<dbReference type="InterPro" id="IPR013785">
    <property type="entry name" value="Aldolase_TIM"/>
</dbReference>
<dbReference type="InterPro" id="IPR035990">
    <property type="entry name" value="TIM_sf"/>
</dbReference>
<dbReference type="UniPathway" id="UPA00138"/>
<reference evidence="9" key="1">
    <citation type="journal article" date="2011" name="Environ. Microbiol.">
        <title>Time-series analyses of Monterey Bay coastal microbial picoplankton using a 'genome proxy' microarray.</title>
        <authorList>
            <person name="Rich V.I."/>
            <person name="Pham V.D."/>
            <person name="Eppley J."/>
            <person name="Shi Y."/>
            <person name="DeLong E.F."/>
        </authorList>
    </citation>
    <scope>NUCLEOTIDE SEQUENCE</scope>
</reference>
<evidence type="ECO:0000256" key="7">
    <source>
        <dbReference type="HAMAP-Rule" id="MF_00147"/>
    </source>
</evidence>
<dbReference type="InterPro" id="IPR020861">
    <property type="entry name" value="Triosephosphate_isomerase_AS"/>
</dbReference>
<keyword evidence="6 7" id="KW-0413">Isomerase</keyword>
<dbReference type="InterPro" id="IPR022896">
    <property type="entry name" value="TrioseP_Isoase_bac/euk"/>
</dbReference>
<comment type="pathway">
    <text evidence="1">Carbohydrate metabolism; erythritol degradation.</text>
</comment>
<dbReference type="AlphaFoldDB" id="E0XRV7"/>
<dbReference type="GO" id="GO:0005829">
    <property type="term" value="C:cytosol"/>
    <property type="evidence" value="ECO:0007669"/>
    <property type="project" value="TreeGrafter"/>
</dbReference>
<evidence type="ECO:0000313" key="9">
    <source>
        <dbReference type="EMBL" id="ADI17148.1"/>
    </source>
</evidence>